<sequence length="356" mass="40966">MIFSSAENRSALFELHKEECEHVIRKLVSLPAKSVKVELGGTGFSGAIIFRVALDDDLYALRRWPSPTLPQQRILGLHRYLQHLKERNLPVAVPVSVPNSLPGRQCNRSLINFNGHYWQLEPWLPGEPKHGDEISDTELHEAMQTLARLHLASSDYVTSSSRNDWFSVKTAAPPTVQERISLIDSWNCEKLQLCERAIETAPSEIRDVCRSILNYFVQRATPLRDSLCQKSNQVVTLFPCWRDLWSEHVLFTNDKVTGLIDPNATRCDHVATDLSRLLGSYLGDDKRRWQVALESYQEVRPLTELDHELIHLFDKTSVLLSGMTWIHRWQSKAISADQFDKILDRLRLIKQRLQKL</sequence>
<evidence type="ECO:0000259" key="1">
    <source>
        <dbReference type="Pfam" id="PF01636"/>
    </source>
</evidence>
<dbReference type="Proteomes" id="UP000315724">
    <property type="component" value="Chromosome"/>
</dbReference>
<dbReference type="EMBL" id="CP036267">
    <property type="protein sequence ID" value="QDT35510.1"/>
    <property type="molecule type" value="Genomic_DNA"/>
</dbReference>
<reference evidence="2 3" key="1">
    <citation type="submission" date="2019-02" db="EMBL/GenBank/DDBJ databases">
        <title>Deep-cultivation of Planctomycetes and their phenomic and genomic characterization uncovers novel biology.</title>
        <authorList>
            <person name="Wiegand S."/>
            <person name="Jogler M."/>
            <person name="Boedeker C."/>
            <person name="Pinto D."/>
            <person name="Vollmers J."/>
            <person name="Rivas-Marin E."/>
            <person name="Kohn T."/>
            <person name="Peeters S.H."/>
            <person name="Heuer A."/>
            <person name="Rast P."/>
            <person name="Oberbeckmann S."/>
            <person name="Bunk B."/>
            <person name="Jeske O."/>
            <person name="Meyerdierks A."/>
            <person name="Storesund J.E."/>
            <person name="Kallscheuer N."/>
            <person name="Luecker S."/>
            <person name="Lage O.M."/>
            <person name="Pohl T."/>
            <person name="Merkel B.J."/>
            <person name="Hornburger P."/>
            <person name="Mueller R.-W."/>
            <person name="Bruemmer F."/>
            <person name="Labrenz M."/>
            <person name="Spormann A.M."/>
            <person name="Op den Camp H."/>
            <person name="Overmann J."/>
            <person name="Amann R."/>
            <person name="Jetten M.S.M."/>
            <person name="Mascher T."/>
            <person name="Medema M.H."/>
            <person name="Devos D.P."/>
            <person name="Kaster A.-K."/>
            <person name="Ovreas L."/>
            <person name="Rohde M."/>
            <person name="Galperin M.Y."/>
            <person name="Jogler C."/>
        </authorList>
    </citation>
    <scope>NUCLEOTIDE SEQUENCE [LARGE SCALE GENOMIC DNA]</scope>
    <source>
        <strain evidence="2 3">Mal48</strain>
    </source>
</reference>
<protein>
    <submittedName>
        <fullName evidence="2">Homoserine kinase</fullName>
    </submittedName>
</protein>
<dbReference type="Pfam" id="PF01636">
    <property type="entry name" value="APH"/>
    <property type="match status" value="1"/>
</dbReference>
<proteinExistence type="predicted"/>
<dbReference type="SUPFAM" id="SSF56112">
    <property type="entry name" value="Protein kinase-like (PK-like)"/>
    <property type="match status" value="1"/>
</dbReference>
<dbReference type="AlphaFoldDB" id="A0A517QV60"/>
<organism evidence="2 3">
    <name type="scientific">Thalassoglobus polymorphus</name>
    <dbReference type="NCBI Taxonomy" id="2527994"/>
    <lineage>
        <taxon>Bacteria</taxon>
        <taxon>Pseudomonadati</taxon>
        <taxon>Planctomycetota</taxon>
        <taxon>Planctomycetia</taxon>
        <taxon>Planctomycetales</taxon>
        <taxon>Planctomycetaceae</taxon>
        <taxon>Thalassoglobus</taxon>
    </lineage>
</organism>
<dbReference type="Gene3D" id="3.90.1200.10">
    <property type="match status" value="1"/>
</dbReference>
<keyword evidence="2" id="KW-0418">Kinase</keyword>
<gene>
    <name evidence="2" type="ORF">Mal48_47870</name>
</gene>
<dbReference type="RefSeq" id="WP_145205198.1">
    <property type="nucleotide sequence ID" value="NZ_CP036267.1"/>
</dbReference>
<keyword evidence="2" id="KW-0808">Transferase</keyword>
<evidence type="ECO:0000313" key="3">
    <source>
        <dbReference type="Proteomes" id="UP000315724"/>
    </source>
</evidence>
<accession>A0A517QV60</accession>
<dbReference type="GO" id="GO:0016301">
    <property type="term" value="F:kinase activity"/>
    <property type="evidence" value="ECO:0007669"/>
    <property type="project" value="UniProtKB-KW"/>
</dbReference>
<evidence type="ECO:0000313" key="2">
    <source>
        <dbReference type="EMBL" id="QDT35510.1"/>
    </source>
</evidence>
<dbReference type="InterPro" id="IPR011009">
    <property type="entry name" value="Kinase-like_dom_sf"/>
</dbReference>
<keyword evidence="3" id="KW-1185">Reference proteome</keyword>
<feature type="domain" description="Aminoglycoside phosphotransferase" evidence="1">
    <location>
        <begin position="51"/>
        <end position="285"/>
    </location>
</feature>
<dbReference type="OrthoDB" id="283096at2"/>
<dbReference type="KEGG" id="tpol:Mal48_47870"/>
<dbReference type="InterPro" id="IPR002575">
    <property type="entry name" value="Aminoglycoside_PTrfase"/>
</dbReference>
<name>A0A517QV60_9PLAN</name>